<feature type="compositionally biased region" description="Acidic residues" evidence="9">
    <location>
        <begin position="317"/>
        <end position="329"/>
    </location>
</feature>
<evidence type="ECO:0000256" key="3">
    <source>
        <dbReference type="ARBA" id="ARBA00005985"/>
    </source>
</evidence>
<evidence type="ECO:0000256" key="5">
    <source>
        <dbReference type="ARBA" id="ARBA00022692"/>
    </source>
</evidence>
<keyword evidence="6 8" id="KW-1133">Transmembrane helix</keyword>
<dbReference type="GO" id="GO:0006744">
    <property type="term" value="P:ubiquinone biosynthetic process"/>
    <property type="evidence" value="ECO:0007669"/>
    <property type="project" value="UniProtKB-UniRule"/>
</dbReference>
<evidence type="ECO:0000313" key="11">
    <source>
        <dbReference type="Proteomes" id="UP001157974"/>
    </source>
</evidence>
<comment type="function">
    <text evidence="8">Catalyzes the prenylation of para-hydroxybenzoate (PHB) with an all-trans polyprenyl group. Mediates the second step in the final reaction sequence of coenzyme Q (CoQ) biosynthesis, which is the condensation of the polyisoprenoid side chain with PHB, generating the first membrane-bound Q intermediate.</text>
</comment>
<keyword evidence="4 8" id="KW-0808">Transferase</keyword>
<evidence type="ECO:0000256" key="9">
    <source>
        <dbReference type="SAM" id="MobiDB-lite"/>
    </source>
</evidence>
<feature type="transmembrane region" description="Helical" evidence="8">
    <location>
        <begin position="238"/>
        <end position="262"/>
    </location>
</feature>
<dbReference type="Gene3D" id="1.10.357.140">
    <property type="entry name" value="UbiA prenyltransferase"/>
    <property type="match status" value="1"/>
</dbReference>
<evidence type="ECO:0000313" key="10">
    <source>
        <dbReference type="EMBL" id="KAJ8902536.1"/>
    </source>
</evidence>
<accession>A0AAV8UM79</accession>
<evidence type="ECO:0000256" key="8">
    <source>
        <dbReference type="HAMAP-Rule" id="MF_03189"/>
    </source>
</evidence>
<protein>
    <recommendedName>
        <fullName evidence="8">4-hydroxybenzoate polyprenyltransferase, mitochondrial</fullName>
        <shortName evidence="8">4-HB polyprenyltransferase</shortName>
        <ecNumber evidence="8">2.5.1.39</ecNumber>
    </recommendedName>
    <alternativeName>
        <fullName evidence="8">Para-hydroxybenzoate--polyprenyltransferase</fullName>
        <shortName evidence="8">PHB:PPT</shortName>
        <shortName evidence="8">PHB:polyprenyltransferase</shortName>
    </alternativeName>
</protein>
<dbReference type="GO" id="GO:0008299">
    <property type="term" value="P:isoprenoid biosynthetic process"/>
    <property type="evidence" value="ECO:0007669"/>
    <property type="project" value="UniProtKB-UniRule"/>
</dbReference>
<dbReference type="InterPro" id="IPR006370">
    <property type="entry name" value="HB_polyprenyltransferase-like"/>
</dbReference>
<dbReference type="GO" id="GO:0005743">
    <property type="term" value="C:mitochondrial inner membrane"/>
    <property type="evidence" value="ECO:0007669"/>
    <property type="project" value="UniProtKB-SubCell"/>
</dbReference>
<feature type="region of interest" description="Disordered" evidence="9">
    <location>
        <begin position="314"/>
        <end position="338"/>
    </location>
</feature>
<evidence type="ECO:0000256" key="4">
    <source>
        <dbReference type="ARBA" id="ARBA00022679"/>
    </source>
</evidence>
<dbReference type="EC" id="2.5.1.39" evidence="8"/>
<feature type="transmembrane region" description="Helical" evidence="8">
    <location>
        <begin position="150"/>
        <end position="171"/>
    </location>
</feature>
<organism evidence="10 11">
    <name type="scientific">Rhodosorus marinus</name>
    <dbReference type="NCBI Taxonomy" id="101924"/>
    <lineage>
        <taxon>Eukaryota</taxon>
        <taxon>Rhodophyta</taxon>
        <taxon>Stylonematophyceae</taxon>
        <taxon>Stylonematales</taxon>
        <taxon>Stylonemataceae</taxon>
        <taxon>Rhodosorus</taxon>
    </lineage>
</organism>
<dbReference type="CDD" id="cd13959">
    <property type="entry name" value="PT_UbiA_COQ2"/>
    <property type="match status" value="1"/>
</dbReference>
<name>A0AAV8UM79_9RHOD</name>
<dbReference type="HAMAP" id="MF_01635">
    <property type="entry name" value="UbiA"/>
    <property type="match status" value="1"/>
</dbReference>
<dbReference type="GO" id="GO:0008412">
    <property type="term" value="F:4-hydroxybenzoate polyprenyltransferase activity"/>
    <property type="evidence" value="ECO:0007669"/>
    <property type="project" value="UniProtKB-EC"/>
</dbReference>
<comment type="caution">
    <text evidence="10">The sequence shown here is derived from an EMBL/GenBank/DDBJ whole genome shotgun (WGS) entry which is preliminary data.</text>
</comment>
<dbReference type="Pfam" id="PF01040">
    <property type="entry name" value="UbiA"/>
    <property type="match status" value="1"/>
</dbReference>
<keyword evidence="11" id="KW-1185">Reference proteome</keyword>
<dbReference type="InterPro" id="IPR030470">
    <property type="entry name" value="UbiA_prenylTrfase_CS"/>
</dbReference>
<dbReference type="EMBL" id="JAMWBK010000009">
    <property type="protein sequence ID" value="KAJ8902536.1"/>
    <property type="molecule type" value="Genomic_DNA"/>
</dbReference>
<proteinExistence type="inferred from homology"/>
<dbReference type="InterPro" id="IPR039653">
    <property type="entry name" value="Prenyltransferase"/>
</dbReference>
<keyword evidence="7 8" id="KW-0472">Membrane</keyword>
<comment type="pathway">
    <text evidence="8">Cofactor biosynthesis; ubiquinone biosynthesis.</text>
</comment>
<dbReference type="FunFam" id="1.20.120.1780:FF:000001">
    <property type="entry name" value="4-hydroxybenzoate octaprenyltransferase"/>
    <property type="match status" value="1"/>
</dbReference>
<dbReference type="Gene3D" id="1.20.120.1780">
    <property type="entry name" value="UbiA prenyltransferase"/>
    <property type="match status" value="1"/>
</dbReference>
<evidence type="ECO:0000256" key="7">
    <source>
        <dbReference type="ARBA" id="ARBA00023136"/>
    </source>
</evidence>
<dbReference type="InterPro" id="IPR044878">
    <property type="entry name" value="UbiA_sf"/>
</dbReference>
<gene>
    <name evidence="10" type="ORF">NDN08_006939</name>
</gene>
<feature type="transmembrane region" description="Helical" evidence="8">
    <location>
        <begin position="183"/>
        <end position="200"/>
    </location>
</feature>
<comment type="catalytic activity">
    <reaction evidence="8">
        <text>an all-trans-polyprenyl diphosphate + 4-hydroxybenzoate = a 4-hydroxy-3-(all-trans-polyprenyl)benzoate + diphosphate</text>
        <dbReference type="Rhea" id="RHEA:44504"/>
        <dbReference type="Rhea" id="RHEA-COMP:9514"/>
        <dbReference type="Rhea" id="RHEA-COMP:9564"/>
        <dbReference type="ChEBI" id="CHEBI:17879"/>
        <dbReference type="ChEBI" id="CHEBI:33019"/>
        <dbReference type="ChEBI" id="CHEBI:58914"/>
        <dbReference type="ChEBI" id="CHEBI:78396"/>
        <dbReference type="EC" id="2.5.1.39"/>
    </reaction>
</comment>
<evidence type="ECO:0000256" key="1">
    <source>
        <dbReference type="ARBA" id="ARBA00001946"/>
    </source>
</evidence>
<sequence length="338" mass="36147">MAMTPGTRMLGLSAARYAVGISSRGLSSGTTGGKGGWLARSSPYARLMRLDKPIGSTLLFLPAAWAIVMASPSLTEAVPTLALFASGSVLLRGAGCTINDYWDRDIDKQVKRTATRPIAAGEVSPRNALLFFSAQCLAGLPILLSMNATTIYLGVFSLVPVIALGVCFNFGALMGWTAVTNQLELPAVLLYLGCFCWTQVYDTIYAHADKADDISVNIGSSALVLKDGTKKALTGFSLMSYGLVGMAGISTGLPPLFFVFLAPSQIDLLNRIQRTDLDNPESCIASFQASRNTGFLVLLAIIIAKQILQREAKAEAEEKEAEEAEETMEQDSNRIGSW</sequence>
<dbReference type="Proteomes" id="UP001157974">
    <property type="component" value="Unassembled WGS sequence"/>
</dbReference>
<reference evidence="10 11" key="1">
    <citation type="journal article" date="2023" name="Nat. Commun.">
        <title>Origin of minicircular mitochondrial genomes in red algae.</title>
        <authorList>
            <person name="Lee Y."/>
            <person name="Cho C.H."/>
            <person name="Lee Y.M."/>
            <person name="Park S.I."/>
            <person name="Yang J.H."/>
            <person name="West J.A."/>
            <person name="Bhattacharya D."/>
            <person name="Yoon H.S."/>
        </authorList>
    </citation>
    <scope>NUCLEOTIDE SEQUENCE [LARGE SCALE GENOMIC DNA]</scope>
    <source>
        <strain evidence="10 11">CCMP1338</strain>
        <tissue evidence="10">Whole cell</tissue>
    </source>
</reference>
<evidence type="ECO:0000256" key="6">
    <source>
        <dbReference type="ARBA" id="ARBA00022989"/>
    </source>
</evidence>
<dbReference type="PROSITE" id="PS00943">
    <property type="entry name" value="UBIA"/>
    <property type="match status" value="1"/>
</dbReference>
<evidence type="ECO:0000256" key="2">
    <source>
        <dbReference type="ARBA" id="ARBA00004141"/>
    </source>
</evidence>
<keyword evidence="8" id="KW-0414">Isoprene biosynthesis</keyword>
<dbReference type="PANTHER" id="PTHR11048">
    <property type="entry name" value="PRENYLTRANSFERASES"/>
    <property type="match status" value="1"/>
</dbReference>
<keyword evidence="8" id="KW-0831">Ubiquinone biosynthesis</keyword>
<keyword evidence="5 8" id="KW-0812">Transmembrane</keyword>
<dbReference type="InterPro" id="IPR000537">
    <property type="entry name" value="UbiA_prenyltransferase"/>
</dbReference>
<keyword evidence="8" id="KW-0999">Mitochondrion inner membrane</keyword>
<comment type="similarity">
    <text evidence="3 8">Belongs to the UbiA prenyltransferase family.</text>
</comment>
<comment type="subcellular location">
    <subcellularLocation>
        <location evidence="2">Membrane</location>
        <topology evidence="2">Multi-pass membrane protein</topology>
    </subcellularLocation>
    <subcellularLocation>
        <location evidence="8">Mitochondrion inner membrane</location>
        <topology evidence="8">Multi-pass membrane protein</topology>
        <orientation evidence="8">Matrix side</orientation>
    </subcellularLocation>
</comment>
<comment type="cofactor">
    <cofactor evidence="1 8">
        <name>Mg(2+)</name>
        <dbReference type="ChEBI" id="CHEBI:18420"/>
    </cofactor>
</comment>
<dbReference type="AlphaFoldDB" id="A0AAV8UM79"/>
<keyword evidence="8" id="KW-0496">Mitochondrion</keyword>
<dbReference type="PANTHER" id="PTHR11048:SF28">
    <property type="entry name" value="4-HYDROXYBENZOATE POLYPRENYLTRANSFERASE, MITOCHONDRIAL"/>
    <property type="match status" value="1"/>
</dbReference>